<dbReference type="EMBL" id="JBFBVU010000018">
    <property type="protein sequence ID" value="MEV8467841.1"/>
    <property type="molecule type" value="Genomic_DNA"/>
</dbReference>
<dbReference type="PANTHER" id="PTHR30466:SF11">
    <property type="entry name" value="FLAVIN-DEPENDENT MONOOXYGENASE, REDUCTASE SUBUNIT HSAB"/>
    <property type="match status" value="1"/>
</dbReference>
<dbReference type="PANTHER" id="PTHR30466">
    <property type="entry name" value="FLAVIN REDUCTASE"/>
    <property type="match status" value="1"/>
</dbReference>
<feature type="domain" description="Flavin reductase like" evidence="3">
    <location>
        <begin position="26"/>
        <end position="167"/>
    </location>
</feature>
<dbReference type="InterPro" id="IPR050268">
    <property type="entry name" value="NADH-dep_flavin_reductase"/>
</dbReference>
<comment type="similarity">
    <text evidence="1">Belongs to the non-flavoprotein flavin reductase family.</text>
</comment>
<dbReference type="InterPro" id="IPR012349">
    <property type="entry name" value="Split_barrel_FMN-bd"/>
</dbReference>
<evidence type="ECO:0000259" key="3">
    <source>
        <dbReference type="SMART" id="SM00903"/>
    </source>
</evidence>
<sequence>MDGSSAISIETFQPAPDTQRAYRTALGSFGTGVTVITTTTDLGPCAITVNSFASVSLEPALVLWSVDKASDRCAAFAEARHSAIHVLERGQQDLAWRFARDGFDFAQTDWQPDGNGVPCLGGCLTRFDCETVAAHDGGDHIILVSKVTSVSARHGLPLLFVQGKFGSFSTS</sequence>
<dbReference type="SUPFAM" id="SSF50475">
    <property type="entry name" value="FMN-binding split barrel"/>
    <property type="match status" value="1"/>
</dbReference>
<evidence type="ECO:0000313" key="4">
    <source>
        <dbReference type="EMBL" id="MEV8467841.1"/>
    </source>
</evidence>
<keyword evidence="2" id="KW-0560">Oxidoreductase</keyword>
<gene>
    <name evidence="4" type="ORF">AB0T83_13755</name>
</gene>
<protein>
    <submittedName>
        <fullName evidence="4">Flavin reductase family protein</fullName>
    </submittedName>
</protein>
<name>A0ABV3L8Q2_9RHOB</name>
<comment type="caution">
    <text evidence="4">The sequence shown here is derived from an EMBL/GenBank/DDBJ whole genome shotgun (WGS) entry which is preliminary data.</text>
</comment>
<keyword evidence="5" id="KW-1185">Reference proteome</keyword>
<dbReference type="Pfam" id="PF01613">
    <property type="entry name" value="Flavin_Reduct"/>
    <property type="match status" value="1"/>
</dbReference>
<reference evidence="4 5" key="1">
    <citation type="submission" date="2024-07" db="EMBL/GenBank/DDBJ databases">
        <authorList>
            <person name="Kang M."/>
        </authorList>
    </citation>
    <scope>NUCLEOTIDE SEQUENCE [LARGE SCALE GENOMIC DNA]</scope>
    <source>
        <strain evidence="4 5">DFM31</strain>
    </source>
</reference>
<evidence type="ECO:0000256" key="2">
    <source>
        <dbReference type="ARBA" id="ARBA00023002"/>
    </source>
</evidence>
<organism evidence="4 5">
    <name type="scientific">Meridianimarinicoccus marinus</name>
    <dbReference type="NCBI Taxonomy" id="3231483"/>
    <lineage>
        <taxon>Bacteria</taxon>
        <taxon>Pseudomonadati</taxon>
        <taxon>Pseudomonadota</taxon>
        <taxon>Alphaproteobacteria</taxon>
        <taxon>Rhodobacterales</taxon>
        <taxon>Paracoccaceae</taxon>
        <taxon>Meridianimarinicoccus</taxon>
    </lineage>
</organism>
<dbReference type="InterPro" id="IPR002563">
    <property type="entry name" value="Flavin_Rdtase-like_dom"/>
</dbReference>
<proteinExistence type="inferred from homology"/>
<evidence type="ECO:0000313" key="5">
    <source>
        <dbReference type="Proteomes" id="UP001553161"/>
    </source>
</evidence>
<accession>A0ABV3L8Q2</accession>
<dbReference type="Gene3D" id="2.30.110.10">
    <property type="entry name" value="Electron Transport, Fmn-binding Protein, Chain A"/>
    <property type="match status" value="1"/>
</dbReference>
<dbReference type="Proteomes" id="UP001553161">
    <property type="component" value="Unassembled WGS sequence"/>
</dbReference>
<dbReference type="SMART" id="SM00903">
    <property type="entry name" value="Flavin_Reduct"/>
    <property type="match status" value="1"/>
</dbReference>
<evidence type="ECO:0000256" key="1">
    <source>
        <dbReference type="ARBA" id="ARBA00008898"/>
    </source>
</evidence>
<dbReference type="RefSeq" id="WP_366193728.1">
    <property type="nucleotide sequence ID" value="NZ_JBFBVU010000018.1"/>
</dbReference>